<dbReference type="SMART" id="SM00324">
    <property type="entry name" value="RhoGAP"/>
    <property type="match status" value="1"/>
</dbReference>
<dbReference type="SUPFAM" id="SSF51045">
    <property type="entry name" value="WW domain"/>
    <property type="match status" value="1"/>
</dbReference>
<dbReference type="InterPro" id="IPR000198">
    <property type="entry name" value="RhoGAP_dom"/>
</dbReference>
<sequence>MDSSNIVTYDWVQLVDPKTQKLMYINLKSGECSRDPPKNVKYKTVSPNQWWELFDIKAQRNYYYNSNSRETVWQKPVDGDIIPLAKIQDIGILRRSDNNNHMNIDYQEDRLSTSLTQRNCANVSVATEIPDYLFDNMFTQQDDNLNNNSSDKLSHYPMLVSTNSNRNHSVTINESVNSVHSPLSLYTKTEKIDIPNLTTINASNDNQCVRDWLCNAVANANNEVKSNISYCNTITTTANTSNNSSNTNGLIIDRSNSNIKKPGCLSDRPVRRHNIQSSQLQGLIEFPIQLADKTSNPQFRSISQSVNQNHDNNSINFVSIHGNTSEILSSCNTNNYPVQYAQNVPFKFLDNNNNNNIPTVSSESTVSVQKGSGIINSNESVVDVQQIISFAGDKPFEASESHLCGIVKQSSMPPTFSYGIPQPTPRQRAFPRTNPTVSRPSATCTIPRACTIQSDGSVNSLFPTSVAFGQFSDSCSTRTSITDSKVSIIHGLNSKDSSALIKSKLPGPISSDLTFRDFSNPDNLSEYDVTSSHASNTPLKFSCSVSSITPSSSYSLNKSNIMNSAVGYLPIDSPLSASPQTSTSPPLSPTSFSSASSATALTTANSDESIDITNDVVLNSESWNILPSDPKSDSNLNKIHKPAAPCFPNATIDYSDYVTTLGENVNEEEDHLRPPTPPPRSASTLCSQGMSNVFFVSFPNHIPQNSLTPSFDQPAGYLQTHYPYYSHACPNPSTAPSINISLTSSLSRNHPSRAHVIQPNSRRAHRTQYYTQQIQNELNPLSYDKEIRFNENNVDTTCFISPTDLCSSQHPKFIVTSQPNTQLRSTVVTVLPSAGVCTAITGSNVWNTKSINLWDGNNCFNTSANESVQTVESYGNKPSTTTAVSSTTTKAYSTANLMSNLPRSASGGFIGPGDSTDLPMWTCGPFTNSINSNSHSHSTAPFRKIPQQIYVHPGHPAFSTFIGPYDWPSHLFKADQDISSLMSWTKSNFSKRLLVFSEPGLKKQVAQLFKVIQSFMGDRKARLSLPDYGSIIIHRALSSANLRDELYAQLCKQTTSNPDVKSLTHGWALLCVCLYYFPPNSKFRDHLYAYLQSRANASVISNTTSNSTININSGVGNNIDEFNNNTVPTESSLRAAAAIASGLNMFTLQNTNTNGISLSDKYLQQPNDLSINSRNFSQHSGHNYSMGIALGPWDRPTAAHFARVAPRWFVRSLNVGVRRTSVSPSIEEICHVKDFLLKPCIFGSSLDEMMQIQAYRFPHLRLPWIQIFLTEEILRLNGAQAEGIFRLSPDMDALIEVRCQLEKLFEIFRVVQLCDSELQNDNHTNDYDLSSSRFLVHRPPPAGWSTSSRVIEAEDNQNSCDTDSSKTSRQNSLLSPTLDWNCLTGEFSWPLLPEPLSLPPAEYILLTPTAYWPRTLSSIIKRCCSMSSSLSLTSMANNSSNSANMESHLAAGLLKLWLRELSQPLIPVELQPLCLKAACEAEAYELQDKDSVTTGTLSSDLNPLQKCCRLVRCLNPLPRRSLLYLILLLQHLSKPEHSNVSLMDARNLSTVIAPNLMRSSTSQDPRELLQNVRPQTLFIRLLITYLDIGAELKYLKEEENNVGVDEDLEGGLYGKLSAEVVDTDGNDNEIRLTQMYENNNSLASCNNQDKLSLESNGYVYLSSPLRVKLGPDNGFVPI</sequence>
<dbReference type="Gene3D" id="2.20.70.10">
    <property type="match status" value="1"/>
</dbReference>
<feature type="domain" description="WW" evidence="2">
    <location>
        <begin position="44"/>
        <end position="78"/>
    </location>
</feature>
<dbReference type="GO" id="GO:0005737">
    <property type="term" value="C:cytoplasm"/>
    <property type="evidence" value="ECO:0007669"/>
    <property type="project" value="TreeGrafter"/>
</dbReference>
<keyword evidence="6" id="KW-1185">Reference proteome</keyword>
<dbReference type="CDD" id="cd00201">
    <property type="entry name" value="WW"/>
    <property type="match status" value="1"/>
</dbReference>
<dbReference type="Pfam" id="PF00784">
    <property type="entry name" value="MyTH4"/>
    <property type="match status" value="1"/>
</dbReference>
<accession>A0AAE2D448</accession>
<dbReference type="Gene3D" id="1.10.555.10">
    <property type="entry name" value="Rho GTPase activation protein"/>
    <property type="match status" value="1"/>
</dbReference>
<dbReference type="Gene3D" id="1.25.40.530">
    <property type="entry name" value="MyTH4 domain"/>
    <property type="match status" value="1"/>
</dbReference>
<evidence type="ECO:0000259" key="4">
    <source>
        <dbReference type="PROSITE" id="PS51016"/>
    </source>
</evidence>
<dbReference type="SMART" id="SM00456">
    <property type="entry name" value="WW"/>
    <property type="match status" value="1"/>
</dbReference>
<evidence type="ECO:0000313" key="5">
    <source>
        <dbReference type="EMBL" id="KAK4470651.1"/>
    </source>
</evidence>
<dbReference type="SUPFAM" id="SSF48350">
    <property type="entry name" value="GTPase activation domain, GAP"/>
    <property type="match status" value="1"/>
</dbReference>
<evidence type="ECO:0000259" key="3">
    <source>
        <dbReference type="PROSITE" id="PS50238"/>
    </source>
</evidence>
<dbReference type="InterPro" id="IPR000857">
    <property type="entry name" value="MyTH4_dom"/>
</dbReference>
<dbReference type="InterPro" id="IPR008936">
    <property type="entry name" value="Rho_GTPase_activation_prot"/>
</dbReference>
<proteinExistence type="predicted"/>
<dbReference type="GO" id="GO:0005096">
    <property type="term" value="F:GTPase activator activity"/>
    <property type="evidence" value="ECO:0007669"/>
    <property type="project" value="TreeGrafter"/>
</dbReference>
<dbReference type="InterPro" id="IPR036020">
    <property type="entry name" value="WW_dom_sf"/>
</dbReference>
<dbReference type="EMBL" id="JALJAT010000004">
    <property type="protein sequence ID" value="KAK4470651.1"/>
    <property type="molecule type" value="Genomic_DNA"/>
</dbReference>
<dbReference type="PROSITE" id="PS50238">
    <property type="entry name" value="RHOGAP"/>
    <property type="match status" value="1"/>
</dbReference>
<dbReference type="Pfam" id="PF00620">
    <property type="entry name" value="RhoGAP"/>
    <property type="match status" value="1"/>
</dbReference>
<dbReference type="PANTHER" id="PTHR45876:SF8">
    <property type="entry name" value="FI04035P"/>
    <property type="match status" value="1"/>
</dbReference>
<name>A0AAE2D448_SCHME</name>
<protein>
    <recommendedName>
        <fullName evidence="7">Rho GTPase-activating protein 39</fullName>
    </recommendedName>
</protein>
<evidence type="ECO:0000313" key="6">
    <source>
        <dbReference type="Proteomes" id="UP001292079"/>
    </source>
</evidence>
<reference evidence="5" key="2">
    <citation type="journal article" date="2023" name="Infect Dis Poverty">
        <title>Chromosome-scale genome of the human blood fluke Schistosoma mekongi and its implications for public health.</title>
        <authorList>
            <person name="Zhou M."/>
            <person name="Xu L."/>
            <person name="Xu D."/>
            <person name="Chen W."/>
            <person name="Khan J."/>
            <person name="Hu Y."/>
            <person name="Huang H."/>
            <person name="Wei H."/>
            <person name="Zhang Y."/>
            <person name="Chusongsang P."/>
            <person name="Tanasarnprasert K."/>
            <person name="Hu X."/>
            <person name="Limpanont Y."/>
            <person name="Lv Z."/>
        </authorList>
    </citation>
    <scope>NUCLEOTIDE SEQUENCE</scope>
    <source>
        <strain evidence="5">LV_2022a</strain>
    </source>
</reference>
<dbReference type="Proteomes" id="UP001292079">
    <property type="component" value="Unassembled WGS sequence"/>
</dbReference>
<feature type="region of interest" description="Disordered" evidence="1">
    <location>
        <begin position="420"/>
        <end position="441"/>
    </location>
</feature>
<dbReference type="PANTHER" id="PTHR45876">
    <property type="entry name" value="FI04035P"/>
    <property type="match status" value="1"/>
</dbReference>
<evidence type="ECO:0008006" key="7">
    <source>
        <dbReference type="Google" id="ProtNLM"/>
    </source>
</evidence>
<dbReference type="GO" id="GO:0007165">
    <property type="term" value="P:signal transduction"/>
    <property type="evidence" value="ECO:0007669"/>
    <property type="project" value="InterPro"/>
</dbReference>
<evidence type="ECO:0000256" key="1">
    <source>
        <dbReference type="SAM" id="MobiDB-lite"/>
    </source>
</evidence>
<dbReference type="SMART" id="SM00139">
    <property type="entry name" value="MyTH4"/>
    <property type="match status" value="1"/>
</dbReference>
<dbReference type="GO" id="GO:0005856">
    <property type="term" value="C:cytoskeleton"/>
    <property type="evidence" value="ECO:0007669"/>
    <property type="project" value="InterPro"/>
</dbReference>
<dbReference type="PROSITE" id="PS51016">
    <property type="entry name" value="MYTH4"/>
    <property type="match status" value="1"/>
</dbReference>
<comment type="caution">
    <text evidence="5">The sequence shown here is derived from an EMBL/GenBank/DDBJ whole genome shotgun (WGS) entry which is preliminary data.</text>
</comment>
<feature type="domain" description="MyTH4" evidence="4">
    <location>
        <begin position="984"/>
        <end position="1137"/>
    </location>
</feature>
<evidence type="ECO:0000259" key="2">
    <source>
        <dbReference type="PROSITE" id="PS50020"/>
    </source>
</evidence>
<dbReference type="InterPro" id="IPR001202">
    <property type="entry name" value="WW_dom"/>
</dbReference>
<dbReference type="PROSITE" id="PS50020">
    <property type="entry name" value="WW_DOMAIN_2"/>
    <property type="match status" value="1"/>
</dbReference>
<gene>
    <name evidence="5" type="ORF">MN116_006185</name>
</gene>
<reference evidence="5" key="1">
    <citation type="submission" date="2022-04" db="EMBL/GenBank/DDBJ databases">
        <authorList>
            <person name="Xu L."/>
            <person name="Lv Z."/>
        </authorList>
    </citation>
    <scope>NUCLEOTIDE SEQUENCE</scope>
    <source>
        <strain evidence="5">LV_2022a</strain>
    </source>
</reference>
<dbReference type="InterPro" id="IPR038185">
    <property type="entry name" value="MyTH4_dom_sf"/>
</dbReference>
<feature type="domain" description="Rho-GAP" evidence="3">
    <location>
        <begin position="1381"/>
        <end position="1590"/>
    </location>
</feature>
<organism evidence="5 6">
    <name type="scientific">Schistosoma mekongi</name>
    <name type="common">Parasitic worm</name>
    <dbReference type="NCBI Taxonomy" id="38744"/>
    <lineage>
        <taxon>Eukaryota</taxon>
        <taxon>Metazoa</taxon>
        <taxon>Spiralia</taxon>
        <taxon>Lophotrochozoa</taxon>
        <taxon>Platyhelminthes</taxon>
        <taxon>Trematoda</taxon>
        <taxon>Digenea</taxon>
        <taxon>Strigeidida</taxon>
        <taxon>Schistosomatoidea</taxon>
        <taxon>Schistosomatidae</taxon>
        <taxon>Schistosoma</taxon>
    </lineage>
</organism>